<name>A0AAV3UMX3_9EURY</name>
<evidence type="ECO:0000313" key="3">
    <source>
        <dbReference type="Proteomes" id="UP001501729"/>
    </source>
</evidence>
<evidence type="ECO:0000259" key="1">
    <source>
        <dbReference type="Pfam" id="PF24035"/>
    </source>
</evidence>
<organism evidence="2 3">
    <name type="scientific">Haladaptatus pallidirubidus</name>
    <dbReference type="NCBI Taxonomy" id="1008152"/>
    <lineage>
        <taxon>Archaea</taxon>
        <taxon>Methanobacteriati</taxon>
        <taxon>Methanobacteriota</taxon>
        <taxon>Stenosarchaea group</taxon>
        <taxon>Halobacteria</taxon>
        <taxon>Halobacteriales</taxon>
        <taxon>Haladaptataceae</taxon>
        <taxon>Haladaptatus</taxon>
    </lineage>
</organism>
<dbReference type="Proteomes" id="UP001501729">
    <property type="component" value="Unassembled WGS sequence"/>
</dbReference>
<reference evidence="2 3" key="1">
    <citation type="journal article" date="2019" name="Int. J. Syst. Evol. Microbiol.">
        <title>The Global Catalogue of Microorganisms (GCM) 10K type strain sequencing project: providing services to taxonomists for standard genome sequencing and annotation.</title>
        <authorList>
            <consortium name="The Broad Institute Genomics Platform"/>
            <consortium name="The Broad Institute Genome Sequencing Center for Infectious Disease"/>
            <person name="Wu L."/>
            <person name="Ma J."/>
        </authorList>
    </citation>
    <scope>NUCLEOTIDE SEQUENCE [LARGE SCALE GENOMIC DNA]</scope>
    <source>
        <strain evidence="2 3">JCM 17504</strain>
    </source>
</reference>
<dbReference type="AlphaFoldDB" id="A0AAV3UMX3"/>
<proteinExistence type="predicted"/>
<dbReference type="Pfam" id="PF24035">
    <property type="entry name" value="DUF7344"/>
    <property type="match status" value="1"/>
</dbReference>
<dbReference type="EMBL" id="BAABKX010000018">
    <property type="protein sequence ID" value="GAA5059543.1"/>
    <property type="molecule type" value="Genomic_DNA"/>
</dbReference>
<evidence type="ECO:0000313" key="2">
    <source>
        <dbReference type="EMBL" id="GAA5059543.1"/>
    </source>
</evidence>
<keyword evidence="3" id="KW-1185">Reference proteome</keyword>
<comment type="caution">
    <text evidence="2">The sequence shown here is derived from an EMBL/GenBank/DDBJ whole genome shotgun (WGS) entry which is preliminary data.</text>
</comment>
<gene>
    <name evidence="2" type="ORF">GCM10025751_43660</name>
</gene>
<dbReference type="GeneID" id="68613770"/>
<dbReference type="RefSeq" id="WP_227773567.1">
    <property type="nucleotide sequence ID" value="NZ_BAABKX010000018.1"/>
</dbReference>
<feature type="domain" description="DUF7344" evidence="1">
    <location>
        <begin position="7"/>
        <end position="74"/>
    </location>
</feature>
<accession>A0AAV3UMX3</accession>
<dbReference type="InterPro" id="IPR055768">
    <property type="entry name" value="DUF7344"/>
</dbReference>
<sequence length="103" mass="11920">MLDDQLRVLSNVRRRRLLLALLQDNPQNDRTMVSNASASTDEKRRRAVAMGHVHLPQLDDHGYIEWNREERSVTKGSRFDEIKPLLTVLEPMQDDVSADELPE</sequence>
<protein>
    <recommendedName>
        <fullName evidence="1">DUF7344 domain-containing protein</fullName>
    </recommendedName>
</protein>